<feature type="region of interest" description="Disordered" evidence="1">
    <location>
        <begin position="1"/>
        <end position="28"/>
    </location>
</feature>
<accession>A0ABR3X538</accession>
<evidence type="ECO:0000256" key="1">
    <source>
        <dbReference type="SAM" id="MobiDB-lite"/>
    </source>
</evidence>
<proteinExistence type="predicted"/>
<gene>
    <name evidence="3" type="ORF">VTK73DRAFT_2311</name>
</gene>
<keyword evidence="2" id="KW-0812">Transmembrane</keyword>
<evidence type="ECO:0000313" key="3">
    <source>
        <dbReference type="EMBL" id="KAL1871038.1"/>
    </source>
</evidence>
<keyword evidence="2" id="KW-0472">Membrane</keyword>
<feature type="compositionally biased region" description="Low complexity" evidence="1">
    <location>
        <begin position="8"/>
        <end position="21"/>
    </location>
</feature>
<evidence type="ECO:0000313" key="4">
    <source>
        <dbReference type="Proteomes" id="UP001586593"/>
    </source>
</evidence>
<feature type="transmembrane region" description="Helical" evidence="2">
    <location>
        <begin position="61"/>
        <end position="81"/>
    </location>
</feature>
<dbReference type="Proteomes" id="UP001586593">
    <property type="component" value="Unassembled WGS sequence"/>
</dbReference>
<sequence length="345" mass="39904">MAPRKDASAATPRASTKKSSSPPRPFKKVPDSLESFTLFLSKRHFYITHVDSKPRAFKRKIFAVPVMMNLVVVLLFVWRVYYIGPYYLDLFTSFLGYPNSTTIVAADTTWPQLIFVVLRRALTFVLDFCLVVFVWPWPVEFAFGQTHGNPVKWRWNVGFRDKEIYVRRSRSWDRHVGDVLSNAEGRNVLLSYVRLATSPMLLQEKTGYLTMSGEWDLDWAAMIKAHRLVDDKVLALDAFRTLVLLYHEDYGWLCLDLTAGDNSREEERRRQVFAFRDALAAVGKEDLFFRWIEIIQFETTQPGGFGPEKQVEVARKIRELFQSNGIDFDEFWKESVGSDGLAGML</sequence>
<protein>
    <submittedName>
        <fullName evidence="3">Uncharacterized protein</fullName>
    </submittedName>
</protein>
<comment type="caution">
    <text evidence="3">The sequence shown here is derived from an EMBL/GenBank/DDBJ whole genome shotgun (WGS) entry which is preliminary data.</text>
</comment>
<name>A0ABR3X538_9PEZI</name>
<organism evidence="3 4">
    <name type="scientific">Phialemonium thermophilum</name>
    <dbReference type="NCBI Taxonomy" id="223376"/>
    <lineage>
        <taxon>Eukaryota</taxon>
        <taxon>Fungi</taxon>
        <taxon>Dikarya</taxon>
        <taxon>Ascomycota</taxon>
        <taxon>Pezizomycotina</taxon>
        <taxon>Sordariomycetes</taxon>
        <taxon>Sordariomycetidae</taxon>
        <taxon>Cephalothecales</taxon>
        <taxon>Cephalothecaceae</taxon>
        <taxon>Phialemonium</taxon>
    </lineage>
</organism>
<keyword evidence="4" id="KW-1185">Reference proteome</keyword>
<reference evidence="3 4" key="1">
    <citation type="journal article" date="2024" name="Commun. Biol.">
        <title>Comparative genomic analysis of thermophilic fungi reveals convergent evolutionary adaptations and gene losses.</title>
        <authorList>
            <person name="Steindorff A.S."/>
            <person name="Aguilar-Pontes M.V."/>
            <person name="Robinson A.J."/>
            <person name="Andreopoulos B."/>
            <person name="LaButti K."/>
            <person name="Kuo A."/>
            <person name="Mondo S."/>
            <person name="Riley R."/>
            <person name="Otillar R."/>
            <person name="Haridas S."/>
            <person name="Lipzen A."/>
            <person name="Grimwood J."/>
            <person name="Schmutz J."/>
            <person name="Clum A."/>
            <person name="Reid I.D."/>
            <person name="Moisan M.C."/>
            <person name="Butler G."/>
            <person name="Nguyen T.T.M."/>
            <person name="Dewar K."/>
            <person name="Conant G."/>
            <person name="Drula E."/>
            <person name="Henrissat B."/>
            <person name="Hansel C."/>
            <person name="Singer S."/>
            <person name="Hutchinson M.I."/>
            <person name="de Vries R.P."/>
            <person name="Natvig D.O."/>
            <person name="Powell A.J."/>
            <person name="Tsang A."/>
            <person name="Grigoriev I.V."/>
        </authorList>
    </citation>
    <scope>NUCLEOTIDE SEQUENCE [LARGE SCALE GENOMIC DNA]</scope>
    <source>
        <strain evidence="3 4">ATCC 24622</strain>
    </source>
</reference>
<evidence type="ECO:0000256" key="2">
    <source>
        <dbReference type="SAM" id="Phobius"/>
    </source>
</evidence>
<keyword evidence="2" id="KW-1133">Transmembrane helix</keyword>
<dbReference type="EMBL" id="JAZHXJ010000163">
    <property type="protein sequence ID" value="KAL1871038.1"/>
    <property type="molecule type" value="Genomic_DNA"/>
</dbReference>